<dbReference type="SUPFAM" id="SSF50800">
    <property type="entry name" value="PK beta-barrel domain-like"/>
    <property type="match status" value="1"/>
</dbReference>
<gene>
    <name evidence="3" type="ORF">ENT82_02735</name>
    <name evidence="2" type="ORF">ENU43_02545</name>
</gene>
<sequence length="267" mass="30504">MKYGEEYLYAYFRCGRWLAEFRVVRLFRYPVKSLLGEEVRDVDVSFEGFDGDRLFAVVDTGTGLALSAKGEPRLLTVGARLVHGELELIFPEEAVRENYDERLTNFLQRPVRLLRNNGTSLSFRGLEIDFEKGAVYEKTGETRETRFHDSMPIHLINLRSLEKMGLSLDDAARFRPNIVFSAEQDDETLVGGYLQAGDAVLKIVKPTRRCIVITHQQKNLGRNLELLRTLRANSEGKFGLYATVVKPGKISVDDRLRFYPAETHHTT</sequence>
<protein>
    <submittedName>
        <fullName evidence="3">MOSC domain-containing protein</fullName>
    </submittedName>
</protein>
<accession>A0A7C4I0N1</accession>
<proteinExistence type="predicted"/>
<dbReference type="EMBL" id="DTAD01000026">
    <property type="protein sequence ID" value="HGN90030.1"/>
    <property type="molecule type" value="Genomic_DNA"/>
</dbReference>
<dbReference type="PROSITE" id="PS51340">
    <property type="entry name" value="MOSC"/>
    <property type="match status" value="1"/>
</dbReference>
<feature type="domain" description="MOSC" evidence="1">
    <location>
        <begin position="108"/>
        <end position="259"/>
    </location>
</feature>
<dbReference type="Pfam" id="PF03476">
    <property type="entry name" value="MOSC_N"/>
    <property type="match status" value="1"/>
</dbReference>
<evidence type="ECO:0000313" key="3">
    <source>
        <dbReference type="EMBL" id="HGN90030.1"/>
    </source>
</evidence>
<dbReference type="GO" id="GO:0030170">
    <property type="term" value="F:pyridoxal phosphate binding"/>
    <property type="evidence" value="ECO:0007669"/>
    <property type="project" value="InterPro"/>
</dbReference>
<dbReference type="GO" id="GO:0030151">
    <property type="term" value="F:molybdenum ion binding"/>
    <property type="evidence" value="ECO:0007669"/>
    <property type="project" value="InterPro"/>
</dbReference>
<dbReference type="InterPro" id="IPR005303">
    <property type="entry name" value="MOCOS_middle"/>
</dbReference>
<dbReference type="EMBL" id="DTCM01000030">
    <property type="protein sequence ID" value="HGL40529.1"/>
    <property type="molecule type" value="Genomic_DNA"/>
</dbReference>
<reference evidence="3" key="1">
    <citation type="journal article" date="2020" name="mSystems">
        <title>Genome- and Community-Level Interaction Insights into Carbon Utilization and Element Cycling Functions of Hydrothermarchaeota in Hydrothermal Sediment.</title>
        <authorList>
            <person name="Zhou Z."/>
            <person name="Liu Y."/>
            <person name="Xu W."/>
            <person name="Pan J."/>
            <person name="Luo Z.H."/>
            <person name="Li M."/>
        </authorList>
    </citation>
    <scope>NUCLEOTIDE SEQUENCE [LARGE SCALE GENOMIC DNA]</scope>
    <source>
        <strain evidence="3">SpSt-613</strain>
        <strain evidence="2">SpSt-669</strain>
    </source>
</reference>
<evidence type="ECO:0000313" key="2">
    <source>
        <dbReference type="EMBL" id="HGL40529.1"/>
    </source>
</evidence>
<dbReference type="AlphaFoldDB" id="A0A7C4I0N1"/>
<dbReference type="GO" id="GO:0003824">
    <property type="term" value="F:catalytic activity"/>
    <property type="evidence" value="ECO:0007669"/>
    <property type="project" value="InterPro"/>
</dbReference>
<dbReference type="Gene3D" id="2.40.33.20">
    <property type="entry name" value="PK beta-barrel domain-like"/>
    <property type="match status" value="1"/>
</dbReference>
<evidence type="ECO:0000259" key="1">
    <source>
        <dbReference type="PROSITE" id="PS51340"/>
    </source>
</evidence>
<dbReference type="InterPro" id="IPR005302">
    <property type="entry name" value="MoCF_Sase_C"/>
</dbReference>
<name>A0A7C4I0N1_CALS0</name>
<comment type="caution">
    <text evidence="3">The sequence shown here is derived from an EMBL/GenBank/DDBJ whole genome shotgun (WGS) entry which is preliminary data.</text>
</comment>
<organism evidence="3">
    <name type="scientific">Caldiarchaeum subterraneum</name>
    <dbReference type="NCBI Taxonomy" id="311458"/>
    <lineage>
        <taxon>Archaea</taxon>
        <taxon>Nitrososphaerota</taxon>
        <taxon>Candidatus Caldarchaeales</taxon>
        <taxon>Candidatus Caldarchaeaceae</taxon>
        <taxon>Candidatus Caldarchaeum</taxon>
    </lineage>
</organism>
<dbReference type="Pfam" id="PF03473">
    <property type="entry name" value="MOSC"/>
    <property type="match status" value="1"/>
</dbReference>
<dbReference type="InterPro" id="IPR011037">
    <property type="entry name" value="Pyrv_Knase-like_insert_dom_sf"/>
</dbReference>